<dbReference type="CDD" id="cd05013">
    <property type="entry name" value="SIS_RpiR"/>
    <property type="match status" value="1"/>
</dbReference>
<dbReference type="GO" id="GO:0003677">
    <property type="term" value="F:DNA binding"/>
    <property type="evidence" value="ECO:0007669"/>
    <property type="project" value="InterPro"/>
</dbReference>
<protein>
    <submittedName>
        <fullName evidence="2">RpiR family transcriptional regulator</fullName>
    </submittedName>
</protein>
<dbReference type="Gene3D" id="1.10.10.10">
    <property type="entry name" value="Winged helix-like DNA-binding domain superfamily/Winged helix DNA-binding domain"/>
    <property type="match status" value="1"/>
</dbReference>
<gene>
    <name evidence="2" type="ORF">EDD60_10188</name>
</gene>
<sequence length="265" mass="31137">MDTEKLLNYLNKTTLNDTYHRIIVTLFENLYKIDTLKIEKLAELCYVSPSTMTRFLQTFGFKNYSSMKNEFQMMTQQSTQILFHMYKTEQYLLKENPQKYLENYSQQISKVICQSAKYIDIQAIDQLLEDIHQHKKIYLYGYSFGKNLALTMQDNFLHLGKLCICPDTYEIQEKTIETITSQDLVIVISVYGNFIAQNQQLIQMLEQKHTKLVLLTQNKSIPAIPLFDKVITFSQENSLECGPYAMIFGVEYLIRRYHALYALSL</sequence>
<dbReference type="InterPro" id="IPR009057">
    <property type="entry name" value="Homeodomain-like_sf"/>
</dbReference>
<dbReference type="InterPro" id="IPR036388">
    <property type="entry name" value="WH-like_DNA-bd_sf"/>
</dbReference>
<dbReference type="InterPro" id="IPR046348">
    <property type="entry name" value="SIS_dom_sf"/>
</dbReference>
<accession>A0A4R3ZBG3</accession>
<dbReference type="RefSeq" id="WP_066446030.1">
    <property type="nucleotide sequence ID" value="NZ_CAUWFI010000002.1"/>
</dbReference>
<dbReference type="Proteomes" id="UP000295515">
    <property type="component" value="Unassembled WGS sequence"/>
</dbReference>
<organism evidence="2 3">
    <name type="scientific">Longibaculum muris</name>
    <dbReference type="NCBI Taxonomy" id="1796628"/>
    <lineage>
        <taxon>Bacteria</taxon>
        <taxon>Bacillati</taxon>
        <taxon>Bacillota</taxon>
        <taxon>Erysipelotrichia</taxon>
        <taxon>Erysipelotrichales</taxon>
        <taxon>Coprobacillaceae</taxon>
        <taxon>Longibaculum</taxon>
    </lineage>
</organism>
<proteinExistence type="predicted"/>
<name>A0A4R3ZBG3_9FIRM</name>
<feature type="domain" description="SIS" evidence="1">
    <location>
        <begin position="131"/>
        <end position="231"/>
    </location>
</feature>
<dbReference type="GO" id="GO:0003700">
    <property type="term" value="F:DNA-binding transcription factor activity"/>
    <property type="evidence" value="ECO:0007669"/>
    <property type="project" value="InterPro"/>
</dbReference>
<dbReference type="InterPro" id="IPR047640">
    <property type="entry name" value="RpiR-like"/>
</dbReference>
<dbReference type="PANTHER" id="PTHR30514:SF10">
    <property type="entry name" value="MURR_RPIR FAMILY TRANSCRIPTIONAL REGULATOR"/>
    <property type="match status" value="1"/>
</dbReference>
<dbReference type="PANTHER" id="PTHR30514">
    <property type="entry name" value="GLUCOKINASE"/>
    <property type="match status" value="1"/>
</dbReference>
<dbReference type="GO" id="GO:0097367">
    <property type="term" value="F:carbohydrate derivative binding"/>
    <property type="evidence" value="ECO:0007669"/>
    <property type="project" value="InterPro"/>
</dbReference>
<dbReference type="GO" id="GO:1901135">
    <property type="term" value="P:carbohydrate derivative metabolic process"/>
    <property type="evidence" value="ECO:0007669"/>
    <property type="project" value="InterPro"/>
</dbReference>
<dbReference type="SUPFAM" id="SSF53697">
    <property type="entry name" value="SIS domain"/>
    <property type="match status" value="1"/>
</dbReference>
<evidence type="ECO:0000259" key="1">
    <source>
        <dbReference type="Pfam" id="PF01380"/>
    </source>
</evidence>
<dbReference type="Gene3D" id="3.40.50.10490">
    <property type="entry name" value="Glucose-6-phosphate isomerase like protein, domain 1"/>
    <property type="match status" value="1"/>
</dbReference>
<dbReference type="InterPro" id="IPR035472">
    <property type="entry name" value="RpiR-like_SIS"/>
</dbReference>
<comment type="caution">
    <text evidence="2">The sequence shown here is derived from an EMBL/GenBank/DDBJ whole genome shotgun (WGS) entry which is preliminary data.</text>
</comment>
<dbReference type="InterPro" id="IPR001347">
    <property type="entry name" value="SIS_dom"/>
</dbReference>
<dbReference type="GeneID" id="98913916"/>
<dbReference type="SUPFAM" id="SSF46689">
    <property type="entry name" value="Homeodomain-like"/>
    <property type="match status" value="1"/>
</dbReference>
<dbReference type="EMBL" id="SMCQ01000001">
    <property type="protein sequence ID" value="TCW02786.1"/>
    <property type="molecule type" value="Genomic_DNA"/>
</dbReference>
<evidence type="ECO:0000313" key="3">
    <source>
        <dbReference type="Proteomes" id="UP000295515"/>
    </source>
</evidence>
<dbReference type="Pfam" id="PF01380">
    <property type="entry name" value="SIS"/>
    <property type="match status" value="1"/>
</dbReference>
<reference evidence="2 3" key="1">
    <citation type="submission" date="2019-03" db="EMBL/GenBank/DDBJ databases">
        <title>Genomic Encyclopedia of Type Strains, Phase IV (KMG-IV): sequencing the most valuable type-strain genomes for metagenomic binning, comparative biology and taxonomic classification.</title>
        <authorList>
            <person name="Goeker M."/>
        </authorList>
    </citation>
    <scope>NUCLEOTIDE SEQUENCE [LARGE SCALE GENOMIC DNA]</scope>
    <source>
        <strain evidence="2 3">DSM 29487</strain>
    </source>
</reference>
<dbReference type="AlphaFoldDB" id="A0A4R3ZBG3"/>
<evidence type="ECO:0000313" key="2">
    <source>
        <dbReference type="EMBL" id="TCW02786.1"/>
    </source>
</evidence>
<keyword evidence="3" id="KW-1185">Reference proteome</keyword>